<dbReference type="EMBL" id="ASPP01012740">
    <property type="protein sequence ID" value="ETO20311.1"/>
    <property type="molecule type" value="Genomic_DNA"/>
</dbReference>
<dbReference type="GO" id="GO:0046872">
    <property type="term" value="F:metal ion binding"/>
    <property type="evidence" value="ECO:0007669"/>
    <property type="project" value="UniProtKB-KW"/>
</dbReference>
<feature type="non-terminal residue" evidence="4">
    <location>
        <position position="109"/>
    </location>
</feature>
<dbReference type="Proteomes" id="UP000023152">
    <property type="component" value="Unassembled WGS sequence"/>
</dbReference>
<protein>
    <submittedName>
        <fullName evidence="4">HD domain-containing protein 2</fullName>
    </submittedName>
</protein>
<name>X6N2K2_RETFI</name>
<dbReference type="SUPFAM" id="SSF109604">
    <property type="entry name" value="HD-domain/PDEase-like"/>
    <property type="match status" value="1"/>
</dbReference>
<comment type="caution">
    <text evidence="4">The sequence shown here is derived from an EMBL/GenBank/DDBJ whole genome shotgun (WGS) entry which is preliminary data.</text>
</comment>
<dbReference type="PANTHER" id="PTHR11845">
    <property type="entry name" value="5'-DEOXYNUCLEOTIDASE HDDC2"/>
    <property type="match status" value="1"/>
</dbReference>
<evidence type="ECO:0000256" key="1">
    <source>
        <dbReference type="ARBA" id="ARBA00022723"/>
    </source>
</evidence>
<keyword evidence="1" id="KW-0479">Metal-binding</keyword>
<evidence type="ECO:0000313" key="5">
    <source>
        <dbReference type="Proteomes" id="UP000023152"/>
    </source>
</evidence>
<reference evidence="4 5" key="1">
    <citation type="journal article" date="2013" name="Curr. Biol.">
        <title>The Genome of the Foraminiferan Reticulomyxa filosa.</title>
        <authorList>
            <person name="Glockner G."/>
            <person name="Hulsmann N."/>
            <person name="Schleicher M."/>
            <person name="Noegel A.A."/>
            <person name="Eichinger L."/>
            <person name="Gallinger C."/>
            <person name="Pawlowski J."/>
            <person name="Sierra R."/>
            <person name="Euteneuer U."/>
            <person name="Pillet L."/>
            <person name="Moustafa A."/>
            <person name="Platzer M."/>
            <person name="Groth M."/>
            <person name="Szafranski K."/>
            <person name="Schliwa M."/>
        </authorList>
    </citation>
    <scope>NUCLEOTIDE SEQUENCE [LARGE SCALE GENOMIC DNA]</scope>
</reference>
<dbReference type="Gene3D" id="1.10.3210.10">
    <property type="entry name" value="Hypothetical protein af1432"/>
    <property type="match status" value="1"/>
</dbReference>
<feature type="domain" description="HD" evidence="3">
    <location>
        <begin position="1"/>
        <end position="109"/>
    </location>
</feature>
<dbReference type="GO" id="GO:0002953">
    <property type="term" value="F:5'-deoxynucleotidase activity"/>
    <property type="evidence" value="ECO:0007669"/>
    <property type="project" value="InterPro"/>
</dbReference>
<dbReference type="InterPro" id="IPR039356">
    <property type="entry name" value="YfbR/HDDC2"/>
</dbReference>
<accession>X6N2K2</accession>
<evidence type="ECO:0000259" key="3">
    <source>
        <dbReference type="Pfam" id="PF13023"/>
    </source>
</evidence>
<sequence>MYRMGMLAWLIGDCKKRENKEVNTVKMMKMALVHDLIESIAGDIVPIEAVSGVTKKEKQEIELSALKKIQSEFLHHSEMANEIYDLWMEFEQQDTKEAQIVRDLDKLDM</sequence>
<dbReference type="AlphaFoldDB" id="X6N2K2"/>
<evidence type="ECO:0000313" key="4">
    <source>
        <dbReference type="EMBL" id="ETO20311.1"/>
    </source>
</evidence>
<dbReference type="GO" id="GO:0005737">
    <property type="term" value="C:cytoplasm"/>
    <property type="evidence" value="ECO:0007669"/>
    <property type="project" value="TreeGrafter"/>
</dbReference>
<organism evidence="4 5">
    <name type="scientific">Reticulomyxa filosa</name>
    <dbReference type="NCBI Taxonomy" id="46433"/>
    <lineage>
        <taxon>Eukaryota</taxon>
        <taxon>Sar</taxon>
        <taxon>Rhizaria</taxon>
        <taxon>Retaria</taxon>
        <taxon>Foraminifera</taxon>
        <taxon>Monothalamids</taxon>
        <taxon>Reticulomyxidae</taxon>
        <taxon>Reticulomyxa</taxon>
    </lineage>
</organism>
<dbReference type="PANTHER" id="PTHR11845:SF13">
    <property type="entry name" value="5'-DEOXYNUCLEOTIDASE HDDC2"/>
    <property type="match status" value="1"/>
</dbReference>
<keyword evidence="2" id="KW-0378">Hydrolase</keyword>
<dbReference type="OrthoDB" id="10254258at2759"/>
<dbReference type="Pfam" id="PF13023">
    <property type="entry name" value="HD_3"/>
    <property type="match status" value="1"/>
</dbReference>
<keyword evidence="5" id="KW-1185">Reference proteome</keyword>
<evidence type="ECO:0000256" key="2">
    <source>
        <dbReference type="ARBA" id="ARBA00022801"/>
    </source>
</evidence>
<dbReference type="InterPro" id="IPR006674">
    <property type="entry name" value="HD_domain"/>
</dbReference>
<gene>
    <name evidence="4" type="ORF">RFI_16905</name>
</gene>
<proteinExistence type="predicted"/>